<dbReference type="NCBIfam" id="TIGR04290">
    <property type="entry name" value="meth_Rta_06860"/>
    <property type="match status" value="1"/>
</dbReference>
<protein>
    <submittedName>
        <fullName evidence="2">SAM-dependent methyltransferase</fullName>
    </submittedName>
</protein>
<dbReference type="AlphaFoldDB" id="A0A2N0TND8"/>
<dbReference type="OrthoDB" id="9791837at2"/>
<comment type="caution">
    <text evidence="2">The sequence shown here is derived from an EMBL/GenBank/DDBJ whole genome shotgun (WGS) entry which is preliminary data.</text>
</comment>
<dbReference type="Pfam" id="PF13649">
    <property type="entry name" value="Methyltransf_25"/>
    <property type="match status" value="1"/>
</dbReference>
<dbReference type="GO" id="GO:0008168">
    <property type="term" value="F:methyltransferase activity"/>
    <property type="evidence" value="ECO:0007669"/>
    <property type="project" value="UniProtKB-KW"/>
</dbReference>
<dbReference type="InterPro" id="IPR029063">
    <property type="entry name" value="SAM-dependent_MTases_sf"/>
</dbReference>
<keyword evidence="2" id="KW-0808">Transferase</keyword>
<gene>
    <name evidence="2" type="ORF">APR41_10500</name>
</gene>
<dbReference type="EMBL" id="LKTS01000047">
    <property type="protein sequence ID" value="PKD16208.1"/>
    <property type="molecule type" value="Genomic_DNA"/>
</dbReference>
<dbReference type="InterPro" id="IPR041698">
    <property type="entry name" value="Methyltransf_25"/>
</dbReference>
<keyword evidence="3" id="KW-1185">Reference proteome</keyword>
<dbReference type="STRING" id="447422.SAMN05660903_02004"/>
<dbReference type="RefSeq" id="WP_079713070.1">
    <property type="nucleotide sequence ID" value="NZ_FUZC01000007.1"/>
</dbReference>
<dbReference type="InterPro" id="IPR027554">
    <property type="entry name" value="Meth_Rta_06860"/>
</dbReference>
<feature type="domain" description="Methyltransferase" evidence="1">
    <location>
        <begin position="55"/>
        <end position="133"/>
    </location>
</feature>
<dbReference type="Proteomes" id="UP000232673">
    <property type="component" value="Unassembled WGS sequence"/>
</dbReference>
<dbReference type="PANTHER" id="PTHR43667:SF2">
    <property type="entry name" value="FATTY ACID C-METHYL TRANSFERASE"/>
    <property type="match status" value="1"/>
</dbReference>
<evidence type="ECO:0000313" key="2">
    <source>
        <dbReference type="EMBL" id="PKD16208.1"/>
    </source>
</evidence>
<dbReference type="CDD" id="cd02440">
    <property type="entry name" value="AdoMet_MTases"/>
    <property type="match status" value="1"/>
</dbReference>
<dbReference type="SUPFAM" id="SSF53335">
    <property type="entry name" value="S-adenosyl-L-methionine-dependent methyltransferases"/>
    <property type="match status" value="1"/>
</dbReference>
<name>A0A2N0TND8_9FLAO</name>
<evidence type="ECO:0000313" key="3">
    <source>
        <dbReference type="Proteomes" id="UP000232673"/>
    </source>
</evidence>
<dbReference type="GO" id="GO:0032259">
    <property type="term" value="P:methylation"/>
    <property type="evidence" value="ECO:0007669"/>
    <property type="project" value="UniProtKB-KW"/>
</dbReference>
<sequence length="264" mass="30671">METEKKIEELAPWFHNLHLPDGLQTAPNHFLGDFPQFKWEKIKHEIPEDLQGMEVLDIGCNAGFYAISLARRGAKVTAIDLDDHYLNQAKWAAEKFNVSNQIEFKNMQVYDLAQEDKTYDLIWFMGVFYHLRYPLLAMDIISRKTSDYLVFQSLSLQGSSGQEVPENVDFEERHLLESEDWPSMAFIEKKFAGDLTNWWVPNAAAIKGILNNCGFKIIASPEDETYIARKNNAISHQERWNNSEYLSAIGKNWRDEVKDKINKY</sequence>
<proteinExistence type="predicted"/>
<organism evidence="2 3">
    <name type="scientific">Salegentibacter salinarum</name>
    <dbReference type="NCBI Taxonomy" id="447422"/>
    <lineage>
        <taxon>Bacteria</taxon>
        <taxon>Pseudomonadati</taxon>
        <taxon>Bacteroidota</taxon>
        <taxon>Flavobacteriia</taxon>
        <taxon>Flavobacteriales</taxon>
        <taxon>Flavobacteriaceae</taxon>
        <taxon>Salegentibacter</taxon>
    </lineage>
</organism>
<reference evidence="2 3" key="1">
    <citation type="submission" date="2015-10" db="EMBL/GenBank/DDBJ databases">
        <title>Draft genome sequence of Salegentibacter salinarum KCTC 12975.</title>
        <authorList>
            <person name="Lin W."/>
            <person name="Zheng Q."/>
        </authorList>
    </citation>
    <scope>NUCLEOTIDE SEQUENCE [LARGE SCALE GENOMIC DNA]</scope>
    <source>
        <strain evidence="2 3">KCTC 12975</strain>
    </source>
</reference>
<dbReference type="PANTHER" id="PTHR43667">
    <property type="entry name" value="CYCLOPROPANE-FATTY-ACYL-PHOSPHOLIPID SYNTHASE"/>
    <property type="match status" value="1"/>
</dbReference>
<dbReference type="InterPro" id="IPR050723">
    <property type="entry name" value="CFA/CMAS"/>
</dbReference>
<keyword evidence="2" id="KW-0489">Methyltransferase</keyword>
<accession>A0A2N0TND8</accession>
<dbReference type="Gene3D" id="3.40.50.150">
    <property type="entry name" value="Vaccinia Virus protein VP39"/>
    <property type="match status" value="1"/>
</dbReference>
<evidence type="ECO:0000259" key="1">
    <source>
        <dbReference type="Pfam" id="PF13649"/>
    </source>
</evidence>